<dbReference type="EMBL" id="JAAEEH010000025">
    <property type="protein sequence ID" value="NDL68006.1"/>
    <property type="molecule type" value="Genomic_DNA"/>
</dbReference>
<accession>A0A7X5HWZ0</accession>
<evidence type="ECO:0000313" key="3">
    <source>
        <dbReference type="Proteomes" id="UP000461585"/>
    </source>
</evidence>
<protein>
    <recommendedName>
        <fullName evidence="4">Lipoprotein</fullName>
    </recommendedName>
</protein>
<keyword evidence="3" id="KW-1185">Reference proteome</keyword>
<dbReference type="RefSeq" id="WP_162370731.1">
    <property type="nucleotide sequence ID" value="NZ_JAAEEH010000025.1"/>
</dbReference>
<keyword evidence="1" id="KW-1133">Transmembrane helix</keyword>
<evidence type="ECO:0000256" key="1">
    <source>
        <dbReference type="SAM" id="Phobius"/>
    </source>
</evidence>
<proteinExistence type="predicted"/>
<gene>
    <name evidence="2" type="ORF">GXN74_09670</name>
</gene>
<feature type="transmembrane region" description="Helical" evidence="1">
    <location>
        <begin position="7"/>
        <end position="28"/>
    </location>
</feature>
<dbReference type="PROSITE" id="PS51257">
    <property type="entry name" value="PROKAR_LIPOPROTEIN"/>
    <property type="match status" value="1"/>
</dbReference>
<feature type="transmembrane region" description="Helical" evidence="1">
    <location>
        <begin position="34"/>
        <end position="54"/>
    </location>
</feature>
<dbReference type="AlphaFoldDB" id="A0A7X5HWZ0"/>
<reference evidence="2 3" key="1">
    <citation type="submission" date="2020-01" db="EMBL/GenBank/DDBJ databases">
        <title>Anaeroalcalibacter tamaniensis gen. nov., sp. nov., moderately halophilic strictly anaerobic fermenter bacterium from mud volcano of Taman peninsula.</title>
        <authorList>
            <person name="Frolova A."/>
            <person name="Merkel A.Y."/>
            <person name="Slobodkin A.I."/>
        </authorList>
    </citation>
    <scope>NUCLEOTIDE SEQUENCE [LARGE SCALE GENOMIC DNA]</scope>
    <source>
        <strain evidence="2 3">F-3ap</strain>
    </source>
</reference>
<dbReference type="Proteomes" id="UP000461585">
    <property type="component" value="Unassembled WGS sequence"/>
</dbReference>
<evidence type="ECO:0000313" key="2">
    <source>
        <dbReference type="EMBL" id="NDL68006.1"/>
    </source>
</evidence>
<organism evidence="2 3">
    <name type="scientific">Anaerotalea alkaliphila</name>
    <dbReference type="NCBI Taxonomy" id="2662126"/>
    <lineage>
        <taxon>Bacteria</taxon>
        <taxon>Bacillati</taxon>
        <taxon>Bacillota</taxon>
        <taxon>Clostridia</taxon>
        <taxon>Eubacteriales</taxon>
        <taxon>Anaerotalea</taxon>
    </lineage>
</organism>
<evidence type="ECO:0008006" key="4">
    <source>
        <dbReference type="Google" id="ProtNLM"/>
    </source>
</evidence>
<name>A0A7X5HWZ0_9FIRM</name>
<comment type="caution">
    <text evidence="2">The sequence shown here is derived from an EMBL/GenBank/DDBJ whole genome shotgun (WGS) entry which is preliminary data.</text>
</comment>
<keyword evidence="1" id="KW-0472">Membrane</keyword>
<keyword evidence="1" id="KW-0812">Transmembrane</keyword>
<sequence>MRYGKLIVAGMLVFLAAFTFGCMALFYYKGLEPTTLILSVFAFCGVEGGLMAWIRTEKAKKTEGP</sequence>